<keyword evidence="5 7" id="KW-0472">Membrane</keyword>
<feature type="transmembrane region" description="Helical" evidence="7">
    <location>
        <begin position="21"/>
        <end position="42"/>
    </location>
</feature>
<comment type="subcellular location">
    <subcellularLocation>
        <location evidence="6">Cell membrane</location>
        <topology evidence="6">Multi-pass membrane protein</topology>
    </subcellularLocation>
    <subcellularLocation>
        <location evidence="1">Membrane</location>
        <topology evidence="1">Multi-pass membrane protein</topology>
    </subcellularLocation>
</comment>
<dbReference type="PANTHER" id="PTHR11403">
    <property type="entry name" value="CYTOCHROME C OXIDASE SUBUNIT III"/>
    <property type="match status" value="1"/>
</dbReference>
<dbReference type="InterPro" id="IPR013833">
    <property type="entry name" value="Cyt_c_oxidase_su3_a-hlx"/>
</dbReference>
<keyword evidence="3 6" id="KW-0812">Transmembrane</keyword>
<evidence type="ECO:0000256" key="4">
    <source>
        <dbReference type="ARBA" id="ARBA00022989"/>
    </source>
</evidence>
<dbReference type="GO" id="GO:0019646">
    <property type="term" value="P:aerobic electron transport chain"/>
    <property type="evidence" value="ECO:0007669"/>
    <property type="project" value="InterPro"/>
</dbReference>
<protein>
    <submittedName>
        <fullName evidence="9">Cytochrome oxidase subunit III</fullName>
    </submittedName>
</protein>
<feature type="transmembrane region" description="Helical" evidence="7">
    <location>
        <begin position="57"/>
        <end position="74"/>
    </location>
</feature>
<dbReference type="InterPro" id="IPR000298">
    <property type="entry name" value="Cyt_c_oxidase-like_su3"/>
</dbReference>
<proteinExistence type="inferred from homology"/>
<dbReference type="GO" id="GO:0004129">
    <property type="term" value="F:cytochrome-c oxidase activity"/>
    <property type="evidence" value="ECO:0007669"/>
    <property type="project" value="InterPro"/>
</dbReference>
<dbReference type="InterPro" id="IPR024791">
    <property type="entry name" value="Cyt_c/ubiquinol_Oxase_su3"/>
</dbReference>
<dbReference type="InterPro" id="IPR035973">
    <property type="entry name" value="Cyt_c_oxidase_su3-like_sf"/>
</dbReference>
<dbReference type="Pfam" id="PF00510">
    <property type="entry name" value="COX3"/>
    <property type="match status" value="1"/>
</dbReference>
<accession>A0A1W6ML32</accession>
<dbReference type="EMBL" id="CP019344">
    <property type="protein sequence ID" value="ARN78287.1"/>
    <property type="molecule type" value="Genomic_DNA"/>
</dbReference>
<dbReference type="Gene3D" id="1.20.120.80">
    <property type="entry name" value="Cytochrome c oxidase, subunit III, four-helix bundle"/>
    <property type="match status" value="1"/>
</dbReference>
<dbReference type="PANTHER" id="PTHR11403:SF10">
    <property type="entry name" value="CYTOCHROME C OXIDASE"/>
    <property type="match status" value="1"/>
</dbReference>
<sequence>MVDITQLPEKEKRARSKKQMMWFAIASLIMMFAGLTSAYIVSASRRDWVDFELPSEFYYSTGVIVLSSLTLLLAKLSIKKNNRKGATLMTVLTFVLGATFVYMQFAGFETLTERDIFFTGKGSSVSASFVYLIVVAHLAHIVAGLISLMVITINMVRGKYTGTDFLGFELGAIFWHFVDFLWIFLLCFLLFY</sequence>
<reference evidence="9 10" key="1">
    <citation type="submission" date="2016-11" db="EMBL/GenBank/DDBJ databases">
        <title>Trade-off between light-utilization and light-protection in marine flavobacteria.</title>
        <authorList>
            <person name="Kumagai Y."/>
        </authorList>
    </citation>
    <scope>NUCLEOTIDE SEQUENCE [LARGE SCALE GENOMIC DNA]</scope>
    <source>
        <strain evidence="9 10">JCM 13191</strain>
    </source>
</reference>
<evidence type="ECO:0000256" key="1">
    <source>
        <dbReference type="ARBA" id="ARBA00004141"/>
    </source>
</evidence>
<evidence type="ECO:0000256" key="7">
    <source>
        <dbReference type="SAM" id="Phobius"/>
    </source>
</evidence>
<dbReference type="RefSeq" id="WP_245833537.1">
    <property type="nucleotide sequence ID" value="NZ_CP019344.1"/>
</dbReference>
<comment type="similarity">
    <text evidence="2 6">Belongs to the cytochrome c oxidase subunit 3 family.</text>
</comment>
<dbReference type="SUPFAM" id="SSF81452">
    <property type="entry name" value="Cytochrome c oxidase subunit III-like"/>
    <property type="match status" value="1"/>
</dbReference>
<dbReference type="AlphaFoldDB" id="A0A1W6ML32"/>
<evidence type="ECO:0000256" key="6">
    <source>
        <dbReference type="RuleBase" id="RU003376"/>
    </source>
</evidence>
<feature type="transmembrane region" description="Helical" evidence="7">
    <location>
        <begin position="165"/>
        <end position="191"/>
    </location>
</feature>
<evidence type="ECO:0000313" key="10">
    <source>
        <dbReference type="Proteomes" id="UP000193431"/>
    </source>
</evidence>
<dbReference type="Proteomes" id="UP000193431">
    <property type="component" value="Chromosome"/>
</dbReference>
<organism evidence="9 10">
    <name type="scientific">Nonlabens spongiae</name>
    <dbReference type="NCBI Taxonomy" id="331648"/>
    <lineage>
        <taxon>Bacteria</taxon>
        <taxon>Pseudomonadati</taxon>
        <taxon>Bacteroidota</taxon>
        <taxon>Flavobacteriia</taxon>
        <taxon>Flavobacteriales</taxon>
        <taxon>Flavobacteriaceae</taxon>
        <taxon>Nonlabens</taxon>
    </lineage>
</organism>
<feature type="transmembrane region" description="Helical" evidence="7">
    <location>
        <begin position="128"/>
        <end position="153"/>
    </location>
</feature>
<name>A0A1W6ML32_9FLAO</name>
<dbReference type="STRING" id="331648.BST97_09960"/>
<evidence type="ECO:0000256" key="2">
    <source>
        <dbReference type="ARBA" id="ARBA00010581"/>
    </source>
</evidence>
<evidence type="ECO:0000259" key="8">
    <source>
        <dbReference type="PROSITE" id="PS50253"/>
    </source>
</evidence>
<evidence type="ECO:0000313" key="9">
    <source>
        <dbReference type="EMBL" id="ARN78287.1"/>
    </source>
</evidence>
<evidence type="ECO:0000256" key="3">
    <source>
        <dbReference type="ARBA" id="ARBA00022692"/>
    </source>
</evidence>
<gene>
    <name evidence="9" type="ORF">BST97_09960</name>
</gene>
<dbReference type="GO" id="GO:0005886">
    <property type="term" value="C:plasma membrane"/>
    <property type="evidence" value="ECO:0007669"/>
    <property type="project" value="UniProtKB-SubCell"/>
</dbReference>
<evidence type="ECO:0000256" key="5">
    <source>
        <dbReference type="ARBA" id="ARBA00023136"/>
    </source>
</evidence>
<keyword evidence="10" id="KW-1185">Reference proteome</keyword>
<dbReference type="PROSITE" id="PS50253">
    <property type="entry name" value="COX3"/>
    <property type="match status" value="1"/>
</dbReference>
<feature type="transmembrane region" description="Helical" evidence="7">
    <location>
        <begin position="86"/>
        <end position="108"/>
    </location>
</feature>
<keyword evidence="4 7" id="KW-1133">Transmembrane helix</keyword>
<feature type="domain" description="Heme-copper oxidase subunit III family profile" evidence="8">
    <location>
        <begin position="21"/>
        <end position="192"/>
    </location>
</feature>